<keyword evidence="2" id="KW-1185">Reference proteome</keyword>
<proteinExistence type="predicted"/>
<dbReference type="EMBL" id="JBHTGP010000018">
    <property type="protein sequence ID" value="MFD0690687.1"/>
    <property type="molecule type" value="Genomic_DNA"/>
</dbReference>
<protein>
    <submittedName>
        <fullName evidence="1">DUF742 domain-containing protein</fullName>
    </submittedName>
</protein>
<gene>
    <name evidence="1" type="ORF">ACFQZM_39790</name>
</gene>
<reference evidence="2" key="1">
    <citation type="journal article" date="2019" name="Int. J. Syst. Evol. Microbiol.">
        <title>The Global Catalogue of Microorganisms (GCM) 10K type strain sequencing project: providing services to taxonomists for standard genome sequencing and annotation.</title>
        <authorList>
            <consortium name="The Broad Institute Genomics Platform"/>
            <consortium name="The Broad Institute Genome Sequencing Center for Infectious Disease"/>
            <person name="Wu L."/>
            <person name="Ma J."/>
        </authorList>
    </citation>
    <scope>NUCLEOTIDE SEQUENCE [LARGE SCALE GENOMIC DNA]</scope>
    <source>
        <strain evidence="2">JCM 9371</strain>
    </source>
</reference>
<dbReference type="Proteomes" id="UP001597063">
    <property type="component" value="Unassembled WGS sequence"/>
</dbReference>
<comment type="caution">
    <text evidence="1">The sequence shown here is derived from an EMBL/GenBank/DDBJ whole genome shotgun (WGS) entry which is preliminary data.</text>
</comment>
<name>A0ABW2XXY0_9ACTN</name>
<sequence length="123" mass="13562">MGSRHERWVDEAAGPLVRPYAITRGRTGPRGERLDLVTILTGTGRPVPERTRLSPEQYRMLALCRRPTTVADIASDLALPVGVIEVLADDLMDLGLLGVARPAPVGRPDMDTLRRIRDDLRAL</sequence>
<dbReference type="Pfam" id="PF05331">
    <property type="entry name" value="DUF742"/>
    <property type="match status" value="1"/>
</dbReference>
<evidence type="ECO:0000313" key="1">
    <source>
        <dbReference type="EMBL" id="MFD0690687.1"/>
    </source>
</evidence>
<dbReference type="RefSeq" id="WP_131764004.1">
    <property type="nucleotide sequence ID" value="NZ_CAACUY010000460.1"/>
</dbReference>
<dbReference type="PANTHER" id="PTHR36221">
    <property type="entry name" value="DUF742 DOMAIN-CONTAINING PROTEIN"/>
    <property type="match status" value="1"/>
</dbReference>
<accession>A0ABW2XXY0</accession>
<evidence type="ECO:0000313" key="2">
    <source>
        <dbReference type="Proteomes" id="UP001597063"/>
    </source>
</evidence>
<dbReference type="PANTHER" id="PTHR36221:SF1">
    <property type="entry name" value="DUF742 DOMAIN-CONTAINING PROTEIN"/>
    <property type="match status" value="1"/>
</dbReference>
<dbReference type="InterPro" id="IPR007995">
    <property type="entry name" value="DUF742"/>
</dbReference>
<organism evidence="1 2">
    <name type="scientific">Actinomadura fibrosa</name>
    <dbReference type="NCBI Taxonomy" id="111802"/>
    <lineage>
        <taxon>Bacteria</taxon>
        <taxon>Bacillati</taxon>
        <taxon>Actinomycetota</taxon>
        <taxon>Actinomycetes</taxon>
        <taxon>Streptosporangiales</taxon>
        <taxon>Thermomonosporaceae</taxon>
        <taxon>Actinomadura</taxon>
    </lineage>
</organism>